<proteinExistence type="predicted"/>
<dbReference type="Proteomes" id="UP001066276">
    <property type="component" value="Chromosome 7"/>
</dbReference>
<keyword evidence="2" id="KW-1185">Reference proteome</keyword>
<evidence type="ECO:0000313" key="2">
    <source>
        <dbReference type="Proteomes" id="UP001066276"/>
    </source>
</evidence>
<reference evidence="1" key="1">
    <citation type="journal article" date="2022" name="bioRxiv">
        <title>Sequencing and chromosome-scale assembly of the giantPleurodeles waltlgenome.</title>
        <authorList>
            <person name="Brown T."/>
            <person name="Elewa A."/>
            <person name="Iarovenko S."/>
            <person name="Subramanian E."/>
            <person name="Araus A.J."/>
            <person name="Petzold A."/>
            <person name="Susuki M."/>
            <person name="Suzuki K.-i.T."/>
            <person name="Hayashi T."/>
            <person name="Toyoda A."/>
            <person name="Oliveira C."/>
            <person name="Osipova E."/>
            <person name="Leigh N.D."/>
            <person name="Simon A."/>
            <person name="Yun M.H."/>
        </authorList>
    </citation>
    <scope>NUCLEOTIDE SEQUENCE</scope>
    <source>
        <strain evidence="1">20211129_DDA</strain>
        <tissue evidence="1">Liver</tissue>
    </source>
</reference>
<gene>
    <name evidence="1" type="ORF">NDU88_003021</name>
</gene>
<protein>
    <submittedName>
        <fullName evidence="1">Uncharacterized protein</fullName>
    </submittedName>
</protein>
<comment type="caution">
    <text evidence="1">The sequence shown here is derived from an EMBL/GenBank/DDBJ whole genome shotgun (WGS) entry which is preliminary data.</text>
</comment>
<sequence>MTTNPPVTPKKRELETTNSIVSLSPFLDSPQIPQQQSEVPINTWGSLLSTLDVIAVAIKRQADKQDFQVDLLNIMAKYIVGMDSKVQALNELILRAQKHNYVQQARCDCTPSRNKPQVISPILNETLMEVRAQAFTTRKRFRVIEAPPQEAKTPLTEQFSSVTAIPKAPQIPGRSLW</sequence>
<dbReference type="EMBL" id="JANPWB010000011">
    <property type="protein sequence ID" value="KAJ1124571.1"/>
    <property type="molecule type" value="Genomic_DNA"/>
</dbReference>
<accession>A0AAV7PAW8</accession>
<name>A0AAV7PAW8_PLEWA</name>
<organism evidence="1 2">
    <name type="scientific">Pleurodeles waltl</name>
    <name type="common">Iberian ribbed newt</name>
    <dbReference type="NCBI Taxonomy" id="8319"/>
    <lineage>
        <taxon>Eukaryota</taxon>
        <taxon>Metazoa</taxon>
        <taxon>Chordata</taxon>
        <taxon>Craniata</taxon>
        <taxon>Vertebrata</taxon>
        <taxon>Euteleostomi</taxon>
        <taxon>Amphibia</taxon>
        <taxon>Batrachia</taxon>
        <taxon>Caudata</taxon>
        <taxon>Salamandroidea</taxon>
        <taxon>Salamandridae</taxon>
        <taxon>Pleurodelinae</taxon>
        <taxon>Pleurodeles</taxon>
    </lineage>
</organism>
<dbReference type="AlphaFoldDB" id="A0AAV7PAW8"/>
<evidence type="ECO:0000313" key="1">
    <source>
        <dbReference type="EMBL" id="KAJ1124571.1"/>
    </source>
</evidence>